<feature type="chain" id="PRO_5014698016" evidence="3">
    <location>
        <begin position="20"/>
        <end position="382"/>
    </location>
</feature>
<organism evidence="4 5">
    <name type="scientific">Puccinia coronata f. sp. avenae</name>
    <dbReference type="NCBI Taxonomy" id="200324"/>
    <lineage>
        <taxon>Eukaryota</taxon>
        <taxon>Fungi</taxon>
        <taxon>Dikarya</taxon>
        <taxon>Basidiomycota</taxon>
        <taxon>Pucciniomycotina</taxon>
        <taxon>Pucciniomycetes</taxon>
        <taxon>Pucciniales</taxon>
        <taxon>Pucciniaceae</taxon>
        <taxon>Puccinia</taxon>
    </lineage>
</organism>
<proteinExistence type="predicted"/>
<keyword evidence="2" id="KW-0812">Transmembrane</keyword>
<accession>A0A2N5VPR9</accession>
<feature type="compositionally biased region" description="Basic and acidic residues" evidence="1">
    <location>
        <begin position="136"/>
        <end position="145"/>
    </location>
</feature>
<evidence type="ECO:0000256" key="2">
    <source>
        <dbReference type="SAM" id="Phobius"/>
    </source>
</evidence>
<dbReference type="EMBL" id="PGCI01000003">
    <property type="protein sequence ID" value="PLW51920.1"/>
    <property type="molecule type" value="Genomic_DNA"/>
</dbReference>
<feature type="signal peptide" evidence="3">
    <location>
        <begin position="1"/>
        <end position="19"/>
    </location>
</feature>
<dbReference type="AlphaFoldDB" id="A0A2N5VPR9"/>
<feature type="compositionally biased region" description="Polar residues" evidence="1">
    <location>
        <begin position="111"/>
        <end position="126"/>
    </location>
</feature>
<evidence type="ECO:0000313" key="5">
    <source>
        <dbReference type="Proteomes" id="UP000235392"/>
    </source>
</evidence>
<gene>
    <name evidence="4" type="ORF">PCASD_00855</name>
</gene>
<reference evidence="4 5" key="1">
    <citation type="submission" date="2017-11" db="EMBL/GenBank/DDBJ databases">
        <title>De novo assembly and phasing of dikaryotic genomes from two isolates of Puccinia coronata f. sp. avenae, the causal agent of oat crown rust.</title>
        <authorList>
            <person name="Miller M.E."/>
            <person name="Zhang Y."/>
            <person name="Omidvar V."/>
            <person name="Sperschneider J."/>
            <person name="Schwessinger B."/>
            <person name="Raley C."/>
            <person name="Palmer J.M."/>
            <person name="Garnica D."/>
            <person name="Upadhyaya N."/>
            <person name="Rathjen J."/>
            <person name="Taylor J.M."/>
            <person name="Park R.F."/>
            <person name="Dodds P.N."/>
            <person name="Hirsch C.D."/>
            <person name="Kianian S.F."/>
            <person name="Figueroa M."/>
        </authorList>
    </citation>
    <scope>NUCLEOTIDE SEQUENCE [LARGE SCALE GENOMIC DNA]</scope>
    <source>
        <strain evidence="4">12SD80</strain>
    </source>
</reference>
<name>A0A2N5VPR9_9BASI</name>
<comment type="caution">
    <text evidence="4">The sequence shown here is derived from an EMBL/GenBank/DDBJ whole genome shotgun (WGS) entry which is preliminary data.</text>
</comment>
<evidence type="ECO:0000256" key="3">
    <source>
        <dbReference type="SAM" id="SignalP"/>
    </source>
</evidence>
<feature type="transmembrane region" description="Helical" evidence="2">
    <location>
        <begin position="188"/>
        <end position="207"/>
    </location>
</feature>
<feature type="region of interest" description="Disordered" evidence="1">
    <location>
        <begin position="88"/>
        <end position="182"/>
    </location>
</feature>
<keyword evidence="2" id="KW-1133">Transmembrane helix</keyword>
<feature type="compositionally biased region" description="Polar residues" evidence="1">
    <location>
        <begin position="156"/>
        <end position="181"/>
    </location>
</feature>
<evidence type="ECO:0000313" key="4">
    <source>
        <dbReference type="EMBL" id="PLW51920.1"/>
    </source>
</evidence>
<keyword evidence="3" id="KW-0732">Signal</keyword>
<sequence length="382" mass="41537">MPIRLLFLLLFLPSTFLSSHKVCHHVDALALYEPHNVGWTGHLFHSSSQSAAFLALLSSNTPPVSELKPDAFSELFLEREGSRWAAFGQDQTKSQTIIPPKSHEPEKIPEQSAQLQRRQFATNEPIQETVAGNLDQETRRSRAEELSSEPPDSSPNQAPSGKSTPSKASQNSPVKAETQSPPIFDEGMRGLVIILMVASFTGIFLFIRIKLVGQAPSQTLEVSEKEDFVLPPVVPDYKGGANITAPLGSGYATKSSRKDSIASQIPLKTEIGIGKNKVKVTRPAVSSHHSGKSISLPASVKIAKPKKAVPQIKIQGGILSPRFGKMNRDIPKKIQASLLSPRLAKMNREIPQMIQAGLASPRLAKFKNGFLLSPKDPGSARK</sequence>
<evidence type="ECO:0000256" key="1">
    <source>
        <dbReference type="SAM" id="MobiDB-lite"/>
    </source>
</evidence>
<protein>
    <submittedName>
        <fullName evidence="4">Uncharacterized protein</fullName>
    </submittedName>
</protein>
<dbReference type="Proteomes" id="UP000235392">
    <property type="component" value="Unassembled WGS sequence"/>
</dbReference>
<keyword evidence="2" id="KW-0472">Membrane</keyword>